<gene>
    <name evidence="9" type="ORF">Bca52824_009604</name>
</gene>
<dbReference type="EC" id="1.1.1.-" evidence="8"/>
<keyword evidence="10" id="KW-1185">Reference proteome</keyword>
<dbReference type="Gene3D" id="3.40.50.720">
    <property type="entry name" value="NAD(P)-binding Rossmann-like Domain"/>
    <property type="match status" value="1"/>
</dbReference>
<evidence type="ECO:0000256" key="8">
    <source>
        <dbReference type="RuleBase" id="RU369024"/>
    </source>
</evidence>
<dbReference type="PRINTS" id="PR00081">
    <property type="entry name" value="GDHRDH"/>
</dbReference>
<dbReference type="Proteomes" id="UP000886595">
    <property type="component" value="Unassembled WGS sequence"/>
</dbReference>
<evidence type="ECO:0000313" key="10">
    <source>
        <dbReference type="Proteomes" id="UP000886595"/>
    </source>
</evidence>
<comment type="subcellular location">
    <subcellularLocation>
        <location evidence="1">Plastid</location>
        <location evidence="1">Chloroplast</location>
    </subcellularLocation>
</comment>
<dbReference type="AlphaFoldDB" id="A0A8X7WC96"/>
<evidence type="ECO:0000256" key="5">
    <source>
        <dbReference type="ARBA" id="ARBA00022857"/>
    </source>
</evidence>
<evidence type="ECO:0000256" key="2">
    <source>
        <dbReference type="ARBA" id="ARBA00006484"/>
    </source>
</evidence>
<protein>
    <recommendedName>
        <fullName evidence="8">Short-chain dehydrogenase/reductase</fullName>
        <ecNumber evidence="8">1.1.1.-</ecNumber>
    </recommendedName>
</protein>
<dbReference type="Pfam" id="PF00106">
    <property type="entry name" value="adh_short"/>
    <property type="match status" value="2"/>
</dbReference>
<evidence type="ECO:0000313" key="9">
    <source>
        <dbReference type="EMBL" id="KAG2326876.1"/>
    </source>
</evidence>
<keyword evidence="6 8" id="KW-0560">Oxidoreductase</keyword>
<dbReference type="PRINTS" id="PR00080">
    <property type="entry name" value="SDRFAMILY"/>
</dbReference>
<dbReference type="OrthoDB" id="1933717at2759"/>
<comment type="caution">
    <text evidence="9">The sequence shown here is derived from an EMBL/GenBank/DDBJ whole genome shotgun (WGS) entry which is preliminary data.</text>
</comment>
<dbReference type="EMBL" id="JAAMPC010000002">
    <property type="protein sequence ID" value="KAG2326876.1"/>
    <property type="molecule type" value="Genomic_DNA"/>
</dbReference>
<dbReference type="CDD" id="cd05324">
    <property type="entry name" value="carb_red_PTCR-like_SDR_c"/>
    <property type="match status" value="1"/>
</dbReference>
<evidence type="ECO:0000256" key="7">
    <source>
        <dbReference type="RuleBase" id="RU000363"/>
    </source>
</evidence>
<dbReference type="PANTHER" id="PTHR43490:SF70">
    <property type="entry name" value="SHORT-CHAIN DEHYDROGENASE_REDUCTASE"/>
    <property type="match status" value="1"/>
</dbReference>
<proteinExistence type="inferred from homology"/>
<dbReference type="FunFam" id="3.40.50.720:FF:000315">
    <property type="entry name" value="(+)-neomenthol dehydrogenase"/>
    <property type="match status" value="1"/>
</dbReference>
<dbReference type="GO" id="GO:0009507">
    <property type="term" value="C:chloroplast"/>
    <property type="evidence" value="ECO:0007669"/>
    <property type="project" value="UniProtKB-SubCell"/>
</dbReference>
<keyword evidence="5 8" id="KW-0521">NADP</keyword>
<dbReference type="GO" id="GO:0016020">
    <property type="term" value="C:membrane"/>
    <property type="evidence" value="ECO:0007669"/>
    <property type="project" value="TreeGrafter"/>
</dbReference>
<keyword evidence="4" id="KW-0934">Plastid</keyword>
<dbReference type="InterPro" id="IPR002347">
    <property type="entry name" value="SDR_fam"/>
</dbReference>
<evidence type="ECO:0000256" key="3">
    <source>
        <dbReference type="ARBA" id="ARBA00022528"/>
    </source>
</evidence>
<dbReference type="SUPFAM" id="SSF51735">
    <property type="entry name" value="NAD(P)-binding Rossmann-fold domains"/>
    <property type="match status" value="1"/>
</dbReference>
<evidence type="ECO:0000256" key="4">
    <source>
        <dbReference type="ARBA" id="ARBA00022640"/>
    </source>
</evidence>
<organism evidence="9 10">
    <name type="scientific">Brassica carinata</name>
    <name type="common">Ethiopian mustard</name>
    <name type="synonym">Abyssinian cabbage</name>
    <dbReference type="NCBI Taxonomy" id="52824"/>
    <lineage>
        <taxon>Eukaryota</taxon>
        <taxon>Viridiplantae</taxon>
        <taxon>Streptophyta</taxon>
        <taxon>Embryophyta</taxon>
        <taxon>Tracheophyta</taxon>
        <taxon>Spermatophyta</taxon>
        <taxon>Magnoliopsida</taxon>
        <taxon>eudicotyledons</taxon>
        <taxon>Gunneridae</taxon>
        <taxon>Pentapetalae</taxon>
        <taxon>rosids</taxon>
        <taxon>malvids</taxon>
        <taxon>Brassicales</taxon>
        <taxon>Brassicaceae</taxon>
        <taxon>Brassiceae</taxon>
        <taxon>Brassica</taxon>
    </lineage>
</organism>
<comment type="similarity">
    <text evidence="2 7">Belongs to the short-chain dehydrogenases/reductases (SDR) family.</text>
</comment>
<keyword evidence="3" id="KW-0150">Chloroplast</keyword>
<accession>A0A8X7WC96</accession>
<evidence type="ECO:0000256" key="1">
    <source>
        <dbReference type="ARBA" id="ARBA00004229"/>
    </source>
</evidence>
<sequence>MCRWWSSENVAVVTGSNRGIGLEIARQLASHGLTVVLTARNVDAGLETVTSLRHQEGLKVDFHQLDVTDSSSIKEFGCWIKQTFGGLDVLVNNAGVNYNLGSDNSVEFAETVVSTNYHGTKNMIKAMIPLMRPSPQGARIVNVSSRLGRVYGRRNRLANVELRDQLSNLDSLTEELIDRTVSTFIDQTFTDYSISKLAVNAYTRLIAKELWTRQEGEKIYVNSFCPGWVKTAMTGFAGNMPPEDAADTGVWLSLILSEETVTENSLQRDVRLTSERFVAIL</sequence>
<dbReference type="GO" id="GO:0016616">
    <property type="term" value="F:oxidoreductase activity, acting on the CH-OH group of donors, NAD or NADP as acceptor"/>
    <property type="evidence" value="ECO:0007669"/>
    <property type="project" value="InterPro"/>
</dbReference>
<dbReference type="PANTHER" id="PTHR43490">
    <property type="entry name" value="(+)-NEOMENTHOL DEHYDROGENASE"/>
    <property type="match status" value="1"/>
</dbReference>
<name>A0A8X7WC96_BRACI</name>
<dbReference type="InterPro" id="IPR045313">
    <property type="entry name" value="CBR1-like"/>
</dbReference>
<reference evidence="9 10" key="1">
    <citation type="submission" date="2020-02" db="EMBL/GenBank/DDBJ databases">
        <authorList>
            <person name="Ma Q."/>
            <person name="Huang Y."/>
            <person name="Song X."/>
            <person name="Pei D."/>
        </authorList>
    </citation>
    <scope>NUCLEOTIDE SEQUENCE [LARGE SCALE GENOMIC DNA]</scope>
    <source>
        <strain evidence="9">Sxm20200214</strain>
        <tissue evidence="9">Leaf</tissue>
    </source>
</reference>
<dbReference type="InterPro" id="IPR036291">
    <property type="entry name" value="NAD(P)-bd_dom_sf"/>
</dbReference>
<evidence type="ECO:0000256" key="6">
    <source>
        <dbReference type="ARBA" id="ARBA00023002"/>
    </source>
</evidence>